<dbReference type="AlphaFoldDB" id="A0A1Y0E9U4"/>
<dbReference type="Proteomes" id="UP000195273">
    <property type="component" value="Chromosome"/>
</dbReference>
<dbReference type="GO" id="GO:0009253">
    <property type="term" value="P:peptidoglycan catabolic process"/>
    <property type="evidence" value="ECO:0007669"/>
    <property type="project" value="TreeGrafter"/>
</dbReference>
<dbReference type="EMBL" id="CP021431">
    <property type="protein sequence ID" value="ARU00385.1"/>
    <property type="molecule type" value="Genomic_DNA"/>
</dbReference>
<dbReference type="Pfam" id="PF13406">
    <property type="entry name" value="SLT_2"/>
    <property type="match status" value="2"/>
</dbReference>
<name>A0A1Y0E9U4_9RHOB</name>
<evidence type="ECO:0000259" key="2">
    <source>
        <dbReference type="Pfam" id="PF01471"/>
    </source>
</evidence>
<dbReference type="CDD" id="cd13399">
    <property type="entry name" value="Slt35-like"/>
    <property type="match status" value="1"/>
</dbReference>
<gene>
    <name evidence="4" type="primary">mltB</name>
    <name evidence="4" type="ORF">LOKVESSMR4R_01057</name>
</gene>
<dbReference type="STRING" id="1122181.GCA_000382265_02446"/>
<dbReference type="InterPro" id="IPR023346">
    <property type="entry name" value="Lysozyme-like_dom_sf"/>
</dbReference>
<dbReference type="Gene3D" id="1.10.101.10">
    <property type="entry name" value="PGBD-like superfamily/PGBD"/>
    <property type="match status" value="1"/>
</dbReference>
<feature type="chain" id="PRO_5011987804" evidence="1">
    <location>
        <begin position="24"/>
        <end position="372"/>
    </location>
</feature>
<dbReference type="InterPro" id="IPR002477">
    <property type="entry name" value="Peptidoglycan-bd-like"/>
</dbReference>
<dbReference type="RefSeq" id="WP_157898146.1">
    <property type="nucleotide sequence ID" value="NZ_CP021431.1"/>
</dbReference>
<proteinExistence type="predicted"/>
<dbReference type="GO" id="GO:0008933">
    <property type="term" value="F:peptidoglycan lytic transglycosylase activity"/>
    <property type="evidence" value="ECO:0007669"/>
    <property type="project" value="TreeGrafter"/>
</dbReference>
<keyword evidence="5" id="KW-1185">Reference proteome</keyword>
<organism evidence="4 5">
    <name type="scientific">Yoonia vestfoldensis</name>
    <dbReference type="NCBI Taxonomy" id="245188"/>
    <lineage>
        <taxon>Bacteria</taxon>
        <taxon>Pseudomonadati</taxon>
        <taxon>Pseudomonadota</taxon>
        <taxon>Alphaproteobacteria</taxon>
        <taxon>Rhodobacterales</taxon>
        <taxon>Paracoccaceae</taxon>
        <taxon>Yoonia</taxon>
    </lineage>
</organism>
<evidence type="ECO:0000259" key="3">
    <source>
        <dbReference type="Pfam" id="PF13406"/>
    </source>
</evidence>
<protein>
    <submittedName>
        <fullName evidence="4">Membrane-bound lytic murein transglycosylase B</fullName>
        <ecNumber evidence="4">4.2.2.-</ecNumber>
    </submittedName>
</protein>
<sequence length="372" mass="39922">MTTPRRFILAGLGASLLAGCAPSARNTGTRTTPPDLRPQRNAGYDAWVAGFRGRATAQGVSPATFDAAFRNAGFLPGVVTRDRNQTEFRRSLEDYLAIAASDERIAKGRAAYASHAPVLQAIEARYGVNRYIVTAIWGLESFYGERQGDIPVIAATSTLAYDGRRGAFFEAQTLAALRILQAGDISPARMTGSWAGAMGHTQFIPTTYAQFAVDFTGDGRRDIWADDPSDALASAANYLARNGWQSGMAWGREDPNGALEPQQGGPRFSTTANFRAIKRYNNSDAYAIGVGHLADRIAGGGPLQMPFPPDRFGLRKADRVALQTGLTRRGFDTQGADGVIGANTTRAITAFQRAQGLPVTSEPSQALLLMLR</sequence>
<feature type="domain" description="Transglycosylase SLT" evidence="3">
    <location>
        <begin position="45"/>
        <end position="253"/>
    </location>
</feature>
<keyword evidence="1" id="KW-0732">Signal</keyword>
<dbReference type="InterPro" id="IPR011970">
    <property type="entry name" value="MltB_2"/>
</dbReference>
<dbReference type="Gene3D" id="1.10.530.10">
    <property type="match status" value="2"/>
</dbReference>
<feature type="signal peptide" evidence="1">
    <location>
        <begin position="1"/>
        <end position="23"/>
    </location>
</feature>
<dbReference type="InterPro" id="IPR043426">
    <property type="entry name" value="MltB-like"/>
</dbReference>
<dbReference type="OrthoDB" id="9808544at2"/>
<feature type="domain" description="Transglycosylase SLT" evidence="3">
    <location>
        <begin position="261"/>
        <end position="295"/>
    </location>
</feature>
<dbReference type="KEGG" id="lvs:LOKVESSMR4R_01057"/>
<dbReference type="SUPFAM" id="SSF53955">
    <property type="entry name" value="Lysozyme-like"/>
    <property type="match status" value="1"/>
</dbReference>
<reference evidence="4 5" key="1">
    <citation type="submission" date="2017-05" db="EMBL/GenBank/DDBJ databases">
        <title>Genome Sequence of Loktanella vestfoldensis Strain SMR4r Isolated from a Culture of the Diatom Skeletonema marinoi.</title>
        <authorList>
            <person name="Topel M."/>
            <person name="Pinder M.I.M."/>
            <person name="Johansson O.N."/>
            <person name="Kourtchenko O."/>
            <person name="Godhe A."/>
            <person name="Clarke A.K."/>
        </authorList>
    </citation>
    <scope>NUCLEOTIDE SEQUENCE [LARGE SCALE GENOMIC DNA]</scope>
    <source>
        <strain evidence="4 5">SMR4r</strain>
    </source>
</reference>
<evidence type="ECO:0000313" key="4">
    <source>
        <dbReference type="EMBL" id="ARU00385.1"/>
    </source>
</evidence>
<dbReference type="InterPro" id="IPR036366">
    <property type="entry name" value="PGBDSf"/>
</dbReference>
<evidence type="ECO:0000313" key="5">
    <source>
        <dbReference type="Proteomes" id="UP000195273"/>
    </source>
</evidence>
<dbReference type="Gene3D" id="1.10.8.350">
    <property type="entry name" value="Bacterial muramidase"/>
    <property type="match status" value="1"/>
</dbReference>
<dbReference type="InterPro" id="IPR036365">
    <property type="entry name" value="PGBD-like_sf"/>
</dbReference>
<dbReference type="PANTHER" id="PTHR30163">
    <property type="entry name" value="MEMBRANE-BOUND LYTIC MUREIN TRANSGLYCOSYLASE B"/>
    <property type="match status" value="1"/>
</dbReference>
<evidence type="ECO:0000256" key="1">
    <source>
        <dbReference type="SAM" id="SignalP"/>
    </source>
</evidence>
<dbReference type="Pfam" id="PF01471">
    <property type="entry name" value="PG_binding_1"/>
    <property type="match status" value="1"/>
</dbReference>
<dbReference type="InterPro" id="IPR031304">
    <property type="entry name" value="SLT_2"/>
</dbReference>
<accession>A0A1Y0E9U4</accession>
<dbReference type="FunFam" id="1.10.8.350:FF:000001">
    <property type="entry name" value="Lytic murein transglycosylase B"/>
    <property type="match status" value="1"/>
</dbReference>
<feature type="domain" description="Peptidoglycan binding-like" evidence="2">
    <location>
        <begin position="316"/>
        <end position="367"/>
    </location>
</feature>
<dbReference type="PANTHER" id="PTHR30163:SF8">
    <property type="entry name" value="LYTIC MUREIN TRANSGLYCOSYLASE"/>
    <property type="match status" value="1"/>
</dbReference>
<dbReference type="NCBIfam" id="TIGR02283">
    <property type="entry name" value="MltB_2"/>
    <property type="match status" value="1"/>
</dbReference>
<dbReference type="PROSITE" id="PS51257">
    <property type="entry name" value="PROKAR_LIPOPROTEIN"/>
    <property type="match status" value="1"/>
</dbReference>
<keyword evidence="4" id="KW-0456">Lyase</keyword>
<dbReference type="SUPFAM" id="SSF47090">
    <property type="entry name" value="PGBD-like"/>
    <property type="match status" value="1"/>
</dbReference>
<dbReference type="EC" id="4.2.2.-" evidence="4"/>